<proteinExistence type="predicted"/>
<dbReference type="Pfam" id="PF05401">
    <property type="entry name" value="NodS"/>
    <property type="match status" value="1"/>
</dbReference>
<name>A0A4Q7V0A5_PSEST</name>
<evidence type="ECO:0000256" key="2">
    <source>
        <dbReference type="ARBA" id="ARBA00022679"/>
    </source>
</evidence>
<dbReference type="InterPro" id="IPR029063">
    <property type="entry name" value="SAM-dependent_MTases_sf"/>
</dbReference>
<dbReference type="PANTHER" id="PTHR43464">
    <property type="entry name" value="METHYLTRANSFERASE"/>
    <property type="match status" value="1"/>
</dbReference>
<dbReference type="AlphaFoldDB" id="A0A4Q7V0A5"/>
<gene>
    <name evidence="4" type="ORF">EV383_4804</name>
</gene>
<keyword evidence="2" id="KW-0808">Transferase</keyword>
<keyword evidence="5" id="KW-1185">Reference proteome</keyword>
<dbReference type="InterPro" id="IPR008715">
    <property type="entry name" value="SAM-MeTfrase_NodS-like"/>
</dbReference>
<evidence type="ECO:0000313" key="4">
    <source>
        <dbReference type="EMBL" id="RZT87872.1"/>
    </source>
</evidence>
<reference evidence="4 5" key="1">
    <citation type="submission" date="2019-02" db="EMBL/GenBank/DDBJ databases">
        <title>Sequencing the genomes of 1000 actinobacteria strains.</title>
        <authorList>
            <person name="Klenk H.-P."/>
        </authorList>
    </citation>
    <scope>NUCLEOTIDE SEQUENCE [LARGE SCALE GENOMIC DNA]</scope>
    <source>
        <strain evidence="4 5">DSM 45779</strain>
    </source>
</reference>
<dbReference type="GO" id="GO:0009312">
    <property type="term" value="P:oligosaccharide biosynthetic process"/>
    <property type="evidence" value="ECO:0007669"/>
    <property type="project" value="InterPro"/>
</dbReference>
<evidence type="ECO:0000313" key="5">
    <source>
        <dbReference type="Proteomes" id="UP000291591"/>
    </source>
</evidence>
<protein>
    <submittedName>
        <fullName evidence="4">Nodulation protein S (NodS)</fullName>
    </submittedName>
</protein>
<dbReference type="Gene3D" id="3.40.50.150">
    <property type="entry name" value="Vaccinia Virus protein VP39"/>
    <property type="match status" value="1"/>
</dbReference>
<dbReference type="SUPFAM" id="SSF53335">
    <property type="entry name" value="S-adenosyl-L-methionine-dependent methyltransferases"/>
    <property type="match status" value="1"/>
</dbReference>
<sequence length="255" mass="28432">MVAVVKQVVPVSVRRRVRSIGGSAVSAAAQTVRAGVRWGVRRAPRLGSAVAGWTWLWQPGWSRREHERLYAEVDPYGFDQKPFEAEKYRRLIDALGDRRYSRGLEIGCSEGAFSERLVKLCDGLVAVDISEAAVRRARERTTDPTVRFERRTLPYDCPEGPFDLVVCSDILYMWEPGTLELGLELMSTRLRPGGRIALLHYLGELSAPMSGEGVHQSAAAVAHRLGLRHVGGADWPDFGPHGSGYRYDCWERVAV</sequence>
<keyword evidence="3" id="KW-0949">S-adenosyl-L-methionine</keyword>
<dbReference type="Proteomes" id="UP000291591">
    <property type="component" value="Unassembled WGS sequence"/>
</dbReference>
<dbReference type="OrthoDB" id="116799at2"/>
<dbReference type="RefSeq" id="WP_130291962.1">
    <property type="nucleotide sequence ID" value="NZ_SHKL01000001.1"/>
</dbReference>
<evidence type="ECO:0000256" key="1">
    <source>
        <dbReference type="ARBA" id="ARBA00022603"/>
    </source>
</evidence>
<evidence type="ECO:0000256" key="3">
    <source>
        <dbReference type="ARBA" id="ARBA00022691"/>
    </source>
</evidence>
<dbReference type="CDD" id="cd02440">
    <property type="entry name" value="AdoMet_MTases"/>
    <property type="match status" value="1"/>
</dbReference>
<comment type="caution">
    <text evidence="4">The sequence shown here is derived from an EMBL/GenBank/DDBJ whole genome shotgun (WGS) entry which is preliminary data.</text>
</comment>
<dbReference type="PANTHER" id="PTHR43464:SF19">
    <property type="entry name" value="UBIQUINONE BIOSYNTHESIS O-METHYLTRANSFERASE, MITOCHONDRIAL"/>
    <property type="match status" value="1"/>
</dbReference>
<organism evidence="4 5">
    <name type="scientific">Pseudonocardia sediminis</name>
    <dbReference type="NCBI Taxonomy" id="1397368"/>
    <lineage>
        <taxon>Bacteria</taxon>
        <taxon>Bacillati</taxon>
        <taxon>Actinomycetota</taxon>
        <taxon>Actinomycetes</taxon>
        <taxon>Pseudonocardiales</taxon>
        <taxon>Pseudonocardiaceae</taxon>
        <taxon>Pseudonocardia</taxon>
    </lineage>
</organism>
<accession>A0A4Q7V0A5</accession>
<dbReference type="GO" id="GO:0008757">
    <property type="term" value="F:S-adenosylmethionine-dependent methyltransferase activity"/>
    <property type="evidence" value="ECO:0007669"/>
    <property type="project" value="InterPro"/>
</dbReference>
<dbReference type="EMBL" id="SHKL01000001">
    <property type="protein sequence ID" value="RZT87872.1"/>
    <property type="molecule type" value="Genomic_DNA"/>
</dbReference>
<dbReference type="GO" id="GO:0032259">
    <property type="term" value="P:methylation"/>
    <property type="evidence" value="ECO:0007669"/>
    <property type="project" value="UniProtKB-KW"/>
</dbReference>
<keyword evidence="1" id="KW-0489">Methyltransferase</keyword>